<dbReference type="AlphaFoldDB" id="A0A1G9UH31"/>
<dbReference type="PANTHER" id="PTHR43364">
    <property type="entry name" value="NADH-SPECIFIC METHYLGLYOXAL REDUCTASE-RELATED"/>
    <property type="match status" value="1"/>
</dbReference>
<accession>A0A1G9UH31</accession>
<dbReference type="InterPro" id="IPR023210">
    <property type="entry name" value="NADP_OxRdtase_dom"/>
</dbReference>
<gene>
    <name evidence="3" type="ORF">SAMN05192554_104125</name>
</gene>
<dbReference type="Pfam" id="PF00248">
    <property type="entry name" value="Aldo_ket_red"/>
    <property type="match status" value="1"/>
</dbReference>
<organism evidence="3 4">
    <name type="scientific">Haloarchaeobius iranensis</name>
    <dbReference type="NCBI Taxonomy" id="996166"/>
    <lineage>
        <taxon>Archaea</taxon>
        <taxon>Methanobacteriati</taxon>
        <taxon>Methanobacteriota</taxon>
        <taxon>Stenosarchaea group</taxon>
        <taxon>Halobacteria</taxon>
        <taxon>Halobacteriales</taxon>
        <taxon>Halorubellaceae</taxon>
        <taxon>Haloarchaeobius</taxon>
    </lineage>
</organism>
<dbReference type="CDD" id="cd19081">
    <property type="entry name" value="AKR_AKR9C1"/>
    <property type="match status" value="1"/>
</dbReference>
<dbReference type="GO" id="GO:0005829">
    <property type="term" value="C:cytosol"/>
    <property type="evidence" value="ECO:0007669"/>
    <property type="project" value="UniProtKB-ARBA"/>
</dbReference>
<dbReference type="PANTHER" id="PTHR43364:SF4">
    <property type="entry name" value="NAD(P)-LINKED OXIDOREDUCTASE SUPERFAMILY PROTEIN"/>
    <property type="match status" value="1"/>
</dbReference>
<dbReference type="RefSeq" id="WP_089731900.1">
    <property type="nucleotide sequence ID" value="NZ_FNIA01000004.1"/>
</dbReference>
<protein>
    <submittedName>
        <fullName evidence="3">Predicted oxidoreductase</fullName>
    </submittedName>
</protein>
<dbReference type="STRING" id="996166.SAMN05192554_104125"/>
<evidence type="ECO:0000313" key="3">
    <source>
        <dbReference type="EMBL" id="SDM59216.1"/>
    </source>
</evidence>
<dbReference type="GO" id="GO:0016491">
    <property type="term" value="F:oxidoreductase activity"/>
    <property type="evidence" value="ECO:0007669"/>
    <property type="project" value="UniProtKB-KW"/>
</dbReference>
<evidence type="ECO:0000259" key="2">
    <source>
        <dbReference type="Pfam" id="PF00248"/>
    </source>
</evidence>
<dbReference type="InterPro" id="IPR050523">
    <property type="entry name" value="AKR_Detox_Biosynth"/>
</dbReference>
<dbReference type="EMBL" id="FNIA01000004">
    <property type="protein sequence ID" value="SDM59216.1"/>
    <property type="molecule type" value="Genomic_DNA"/>
</dbReference>
<reference evidence="3 4" key="1">
    <citation type="submission" date="2016-10" db="EMBL/GenBank/DDBJ databases">
        <authorList>
            <person name="de Groot N.N."/>
        </authorList>
    </citation>
    <scope>NUCLEOTIDE SEQUENCE [LARGE SCALE GENOMIC DNA]</scope>
    <source>
        <strain evidence="4">EB21,IBRC-M 10013,KCTC 4048</strain>
    </source>
</reference>
<sequence>MELDYVPLGRTGTMVSELAFGTWRFGRETEAGVEIGENRAYELLDAYESHGGRFIDTADVYGGGDSETWIGNWLADRDREDYVIASKIYWPTREDDPNGRGLSRKHLRRQIDQMLERLGTDYVDLLYIHRWDDDTPAEEFMRTLNRFVEDGKVNYLGASTMYPNAWKVAKANELAERRGYEPFTVTQPRYNLVDREVEANYLDMCADYDLGLCPWSPLAQGFLTGKYTRADQTPEDSKVAAEDRFRDNYLTDENFDLLDELHAVADEVGASPAQTAIAWLQHHDRVSVPLLGARTVEQLEENLGAAAVDLSQEQFERLADAKEQPLGNI</sequence>
<proteinExistence type="predicted"/>
<feature type="domain" description="NADP-dependent oxidoreductase" evidence="2">
    <location>
        <begin position="17"/>
        <end position="321"/>
    </location>
</feature>
<dbReference type="InterPro" id="IPR036812">
    <property type="entry name" value="NAD(P)_OxRdtase_dom_sf"/>
</dbReference>
<name>A0A1G9UH31_9EURY</name>
<dbReference type="Proteomes" id="UP000199370">
    <property type="component" value="Unassembled WGS sequence"/>
</dbReference>
<dbReference type="OrthoDB" id="7236at2157"/>
<dbReference type="Gene3D" id="3.20.20.100">
    <property type="entry name" value="NADP-dependent oxidoreductase domain"/>
    <property type="match status" value="1"/>
</dbReference>
<keyword evidence="1" id="KW-0560">Oxidoreductase</keyword>
<dbReference type="FunFam" id="3.20.20.100:FF:000004">
    <property type="entry name" value="Oxidoreductase, aldo/keto reductase"/>
    <property type="match status" value="1"/>
</dbReference>
<keyword evidence="4" id="KW-1185">Reference proteome</keyword>
<evidence type="ECO:0000256" key="1">
    <source>
        <dbReference type="ARBA" id="ARBA00023002"/>
    </source>
</evidence>
<dbReference type="SUPFAM" id="SSF51430">
    <property type="entry name" value="NAD(P)-linked oxidoreductase"/>
    <property type="match status" value="1"/>
</dbReference>
<evidence type="ECO:0000313" key="4">
    <source>
        <dbReference type="Proteomes" id="UP000199370"/>
    </source>
</evidence>